<dbReference type="InterPro" id="IPR024490">
    <property type="entry name" value="DUF2759"/>
</dbReference>
<evidence type="ECO:0008006" key="4">
    <source>
        <dbReference type="Google" id="ProtNLM"/>
    </source>
</evidence>
<dbReference type="RefSeq" id="WP_091579211.1">
    <property type="nucleotide sequence ID" value="NZ_FNDU01000001.1"/>
</dbReference>
<keyword evidence="1" id="KW-0812">Transmembrane</keyword>
<dbReference type="OrthoDB" id="2355718at2"/>
<dbReference type="Pfam" id="PF10958">
    <property type="entry name" value="DUF2759"/>
    <property type="match status" value="1"/>
</dbReference>
<reference evidence="2 3" key="1">
    <citation type="submission" date="2016-10" db="EMBL/GenBank/DDBJ databases">
        <authorList>
            <person name="de Groot N.N."/>
        </authorList>
    </citation>
    <scope>NUCLEOTIDE SEQUENCE [LARGE SCALE GENOMIC DNA]</scope>
    <source>
        <strain evidence="3">P4B,CCM 7963,CECT 7998,DSM 25260,IBRC-M 10614,KCTC 13821</strain>
    </source>
</reference>
<sequence length="56" mass="6067">MALGVMLLVVAVLCGIATIREIKRRNFFAVGFAGISFLVFGWFSIMTIFVSGAPEV</sequence>
<evidence type="ECO:0000256" key="1">
    <source>
        <dbReference type="SAM" id="Phobius"/>
    </source>
</evidence>
<gene>
    <name evidence="2" type="ORF">SAMN05216352_10116</name>
</gene>
<accession>A0A1G8BMC3</accession>
<keyword evidence="1" id="KW-0472">Membrane</keyword>
<name>A0A1G8BMC3_9BACI</name>
<keyword evidence="1" id="KW-1133">Transmembrane helix</keyword>
<proteinExistence type="predicted"/>
<dbReference type="EMBL" id="FNDU01000001">
    <property type="protein sequence ID" value="SDH34336.1"/>
    <property type="molecule type" value="Genomic_DNA"/>
</dbReference>
<feature type="transmembrane region" description="Helical" evidence="1">
    <location>
        <begin position="27"/>
        <end position="50"/>
    </location>
</feature>
<dbReference type="AlphaFoldDB" id="A0A1G8BMC3"/>
<evidence type="ECO:0000313" key="2">
    <source>
        <dbReference type="EMBL" id="SDH34336.1"/>
    </source>
</evidence>
<organism evidence="2 3">
    <name type="scientific">Alteribacillus bidgolensis</name>
    <dbReference type="NCBI Taxonomy" id="930129"/>
    <lineage>
        <taxon>Bacteria</taxon>
        <taxon>Bacillati</taxon>
        <taxon>Bacillota</taxon>
        <taxon>Bacilli</taxon>
        <taxon>Bacillales</taxon>
        <taxon>Bacillaceae</taxon>
        <taxon>Alteribacillus</taxon>
    </lineage>
</organism>
<dbReference type="Proteomes" id="UP000199017">
    <property type="component" value="Unassembled WGS sequence"/>
</dbReference>
<keyword evidence="3" id="KW-1185">Reference proteome</keyword>
<protein>
    <recommendedName>
        <fullName evidence="4">DUF2759 domain-containing protein</fullName>
    </recommendedName>
</protein>
<evidence type="ECO:0000313" key="3">
    <source>
        <dbReference type="Proteomes" id="UP000199017"/>
    </source>
</evidence>